<proteinExistence type="predicted"/>
<reference evidence="1" key="2">
    <citation type="submission" date="2025-05" db="UniProtKB">
        <authorList>
            <consortium name="EnsemblMetazoa"/>
        </authorList>
    </citation>
    <scope>IDENTIFICATION</scope>
    <source>
        <strain evidence="1">Foshan</strain>
    </source>
</reference>
<organism evidence="1 2">
    <name type="scientific">Aedes albopictus</name>
    <name type="common">Asian tiger mosquito</name>
    <name type="synonym">Stegomyia albopicta</name>
    <dbReference type="NCBI Taxonomy" id="7160"/>
    <lineage>
        <taxon>Eukaryota</taxon>
        <taxon>Metazoa</taxon>
        <taxon>Ecdysozoa</taxon>
        <taxon>Arthropoda</taxon>
        <taxon>Hexapoda</taxon>
        <taxon>Insecta</taxon>
        <taxon>Pterygota</taxon>
        <taxon>Neoptera</taxon>
        <taxon>Endopterygota</taxon>
        <taxon>Diptera</taxon>
        <taxon>Nematocera</taxon>
        <taxon>Culicoidea</taxon>
        <taxon>Culicidae</taxon>
        <taxon>Culicinae</taxon>
        <taxon>Aedini</taxon>
        <taxon>Aedes</taxon>
        <taxon>Stegomyia</taxon>
    </lineage>
</organism>
<sequence>MEAWNICPFKFNHLPETQTRTEWLRWKRNFEVIVAASEEKNSTKIKNILLAKGGLELQDLFYSIDGADVVEDIEKGVDPYKIAIAKLDGHFVPKQHDSFERNEFCQLSPATTNEGKREPLGKFLMRCADQAKRCNFGKTEAESRELRIMDKVIYHAPAELRERLLQKEKLNLAQLTRIVNSFESIKTQSKAIENTGLGDASASTVSDQTTRINKLNTTANRYGSTCFRCGQQSHYGNDRECPAGGRKCY</sequence>
<dbReference type="Proteomes" id="UP000069940">
    <property type="component" value="Unassembled WGS sequence"/>
</dbReference>
<name>A0ABM1Z4M6_AEDAL</name>
<accession>A0ABM1Z4M6</accession>
<dbReference type="GeneID" id="134284253"/>
<dbReference type="EnsemblMetazoa" id="AALFPA23_015055.R21820">
    <property type="protein sequence ID" value="AALFPA23_015055.P21820"/>
    <property type="gene ID" value="AALFPA23_015055"/>
</dbReference>
<reference evidence="2" key="1">
    <citation type="journal article" date="2015" name="Proc. Natl. Acad. Sci. U.S.A.">
        <title>Genome sequence of the Asian Tiger mosquito, Aedes albopictus, reveals insights into its biology, genetics, and evolution.</title>
        <authorList>
            <person name="Chen X.G."/>
            <person name="Jiang X."/>
            <person name="Gu J."/>
            <person name="Xu M."/>
            <person name="Wu Y."/>
            <person name="Deng Y."/>
            <person name="Zhang C."/>
            <person name="Bonizzoni M."/>
            <person name="Dermauw W."/>
            <person name="Vontas J."/>
            <person name="Armbruster P."/>
            <person name="Huang X."/>
            <person name="Yang Y."/>
            <person name="Zhang H."/>
            <person name="He W."/>
            <person name="Peng H."/>
            <person name="Liu Y."/>
            <person name="Wu K."/>
            <person name="Chen J."/>
            <person name="Lirakis M."/>
            <person name="Topalis P."/>
            <person name="Van Leeuwen T."/>
            <person name="Hall A.B."/>
            <person name="Jiang X."/>
            <person name="Thorpe C."/>
            <person name="Mueller R.L."/>
            <person name="Sun C."/>
            <person name="Waterhouse R.M."/>
            <person name="Yan G."/>
            <person name="Tu Z.J."/>
            <person name="Fang X."/>
            <person name="James A.A."/>
        </authorList>
    </citation>
    <scope>NUCLEOTIDE SEQUENCE [LARGE SCALE GENOMIC DNA]</scope>
    <source>
        <strain evidence="2">Foshan</strain>
    </source>
</reference>
<evidence type="ECO:0000313" key="1">
    <source>
        <dbReference type="EnsemblMetazoa" id="AALFPA23_015055.P21820"/>
    </source>
</evidence>
<evidence type="ECO:0000313" key="2">
    <source>
        <dbReference type="Proteomes" id="UP000069940"/>
    </source>
</evidence>
<protein>
    <submittedName>
        <fullName evidence="1">Uncharacterized protein</fullName>
    </submittedName>
</protein>
<keyword evidence="2" id="KW-1185">Reference proteome</keyword>
<dbReference type="RefSeq" id="XP_062698977.1">
    <property type="nucleotide sequence ID" value="XM_062842993.1"/>
</dbReference>